<comment type="caution">
    <text evidence="2">The sequence shown here is derived from an EMBL/GenBank/DDBJ whole genome shotgun (WGS) entry which is preliminary data.</text>
</comment>
<organism evidence="2 3">
    <name type="scientific">Stenotrophomonas pictorum JCM 9942</name>
    <dbReference type="NCBI Taxonomy" id="1236960"/>
    <lineage>
        <taxon>Bacteria</taxon>
        <taxon>Pseudomonadati</taxon>
        <taxon>Pseudomonadota</taxon>
        <taxon>Gammaproteobacteria</taxon>
        <taxon>Lysobacterales</taxon>
        <taxon>Lysobacteraceae</taxon>
        <taxon>Stenotrophomonas</taxon>
    </lineage>
</organism>
<keyword evidence="3" id="KW-1185">Reference proteome</keyword>
<dbReference type="PROSITE" id="PS50005">
    <property type="entry name" value="TPR"/>
    <property type="match status" value="1"/>
</dbReference>
<dbReference type="InterPro" id="IPR011990">
    <property type="entry name" value="TPR-like_helical_dom_sf"/>
</dbReference>
<proteinExistence type="predicted"/>
<dbReference type="InterPro" id="IPR029021">
    <property type="entry name" value="Prot-tyrosine_phosphatase-like"/>
</dbReference>
<evidence type="ECO:0000313" key="2">
    <source>
        <dbReference type="EMBL" id="KRG45161.1"/>
    </source>
</evidence>
<evidence type="ECO:0000313" key="3">
    <source>
        <dbReference type="Proteomes" id="UP000050836"/>
    </source>
</evidence>
<dbReference type="Proteomes" id="UP000050836">
    <property type="component" value="Unassembled WGS sequence"/>
</dbReference>
<gene>
    <name evidence="2" type="ORF">ARC78_02950</name>
</gene>
<reference evidence="2 3" key="1">
    <citation type="submission" date="2015-10" db="EMBL/GenBank/DDBJ databases">
        <title>Genome sequencing and analysis of members of genus Stenotrophomonas.</title>
        <authorList>
            <person name="Patil P.P."/>
            <person name="Midha S."/>
            <person name="Patil P.B."/>
        </authorList>
    </citation>
    <scope>NUCLEOTIDE SEQUENCE [LARGE SCALE GENOMIC DNA]</scope>
    <source>
        <strain evidence="2 3">JCM 9942</strain>
    </source>
</reference>
<keyword evidence="1" id="KW-0802">TPR repeat</keyword>
<sequence length="315" mass="34897">MGLLGFGAGVWVLLNPASFVVQPWRAQQSVTSARFVFGPYPVQADMDRLKDEGVTTIISLLNPKVPYEAVLLEEEKKRAAELGIEVHNFPMGSILGQRFGEDYERNSRAAAETAINTPGTVYIHCYLGLHRAANVRDYLEKHGTVDTRQFDGSVKHDRTPRQLANERARRLFRQQEYDAALRELHSVQPLDYSAHVAEGWVHLRQANNELARNSFRAASQMPGARSDASSGLGFALLRLDDTDGAHAAFSQALELSPDDHDAMQGMAQVFYRQDKPEQARVLLERLHAAAPDNAEVAELLERARAEKQAAAGAAL</sequence>
<name>A0A0R0AKU1_9GAMM</name>
<dbReference type="Pfam" id="PF14559">
    <property type="entry name" value="TPR_19"/>
    <property type="match status" value="1"/>
</dbReference>
<evidence type="ECO:0000256" key="1">
    <source>
        <dbReference type="PROSITE-ProRule" id="PRU00339"/>
    </source>
</evidence>
<dbReference type="SUPFAM" id="SSF48452">
    <property type="entry name" value="TPR-like"/>
    <property type="match status" value="1"/>
</dbReference>
<dbReference type="Gene3D" id="3.90.190.10">
    <property type="entry name" value="Protein tyrosine phosphatase superfamily"/>
    <property type="match status" value="1"/>
</dbReference>
<dbReference type="AlphaFoldDB" id="A0A0R0AKU1"/>
<dbReference type="SUPFAM" id="SSF52799">
    <property type="entry name" value="(Phosphotyrosine protein) phosphatases II"/>
    <property type="match status" value="1"/>
</dbReference>
<feature type="repeat" description="TPR" evidence="1">
    <location>
        <begin position="226"/>
        <end position="259"/>
    </location>
</feature>
<protein>
    <submittedName>
        <fullName evidence="2">Uncharacterized protein</fullName>
    </submittedName>
</protein>
<dbReference type="SMART" id="SM00028">
    <property type="entry name" value="TPR"/>
    <property type="match status" value="2"/>
</dbReference>
<dbReference type="Gene3D" id="1.25.40.10">
    <property type="entry name" value="Tetratricopeptide repeat domain"/>
    <property type="match status" value="1"/>
</dbReference>
<dbReference type="EMBL" id="LLXS01000004">
    <property type="protein sequence ID" value="KRG45161.1"/>
    <property type="molecule type" value="Genomic_DNA"/>
</dbReference>
<accession>A0A0R0AKU1</accession>
<dbReference type="InterPro" id="IPR019734">
    <property type="entry name" value="TPR_rpt"/>
</dbReference>